<comment type="pathway">
    <text evidence="1 9">Porphyrin-containing compound metabolism; protoporphyrin-IX biosynthesis; coproporphyrinogen-III from 5-aminolevulinate: step 3/4.</text>
</comment>
<dbReference type="RefSeq" id="WP_159299986.1">
    <property type="nucleotide sequence ID" value="NZ_JBAKFG010000002.1"/>
</dbReference>
<organism evidence="12 13">
    <name type="scientific">Spiribacter roseus</name>
    <dbReference type="NCBI Taxonomy" id="1855875"/>
    <lineage>
        <taxon>Bacteria</taxon>
        <taxon>Pseudomonadati</taxon>
        <taxon>Pseudomonadota</taxon>
        <taxon>Gammaproteobacteria</taxon>
        <taxon>Chromatiales</taxon>
        <taxon>Ectothiorhodospiraceae</taxon>
        <taxon>Spiribacter</taxon>
    </lineage>
</organism>
<keyword evidence="5 9" id="KW-0627">Porphyrin biosynthesis</keyword>
<dbReference type="EMBL" id="JBAKFG010000002">
    <property type="protein sequence ID" value="MEX0373177.1"/>
    <property type="molecule type" value="Genomic_DNA"/>
</dbReference>
<keyword evidence="4 9" id="KW-0456">Lyase</keyword>
<dbReference type="Pfam" id="PF02602">
    <property type="entry name" value="HEM4"/>
    <property type="match status" value="1"/>
</dbReference>
<evidence type="ECO:0000256" key="1">
    <source>
        <dbReference type="ARBA" id="ARBA00004772"/>
    </source>
</evidence>
<dbReference type="Gene3D" id="3.40.50.10090">
    <property type="match status" value="2"/>
</dbReference>
<comment type="catalytic activity">
    <reaction evidence="8 9">
        <text>hydroxymethylbilane = uroporphyrinogen III + H2O</text>
        <dbReference type="Rhea" id="RHEA:18965"/>
        <dbReference type="ChEBI" id="CHEBI:15377"/>
        <dbReference type="ChEBI" id="CHEBI:57308"/>
        <dbReference type="ChEBI" id="CHEBI:57845"/>
        <dbReference type="EC" id="4.2.1.75"/>
    </reaction>
</comment>
<dbReference type="PANTHER" id="PTHR38042">
    <property type="entry name" value="UROPORPHYRINOGEN-III SYNTHASE, CHLOROPLASTIC"/>
    <property type="match status" value="1"/>
</dbReference>
<sequence length="269" mass="28157">MTTADALAGRRILVTRPEGQADGLIHCLEAAGAAVLHRPTLQIVALAPALPAIPRVDWLVFTSPNAVWHGVGRLPTERRGDARVAAVGPGTATAARRQGLAVNAAPQSGGGADDLLAEAAFDAGAGARVLIIRGEGGRRRLPEALRERGATVDEWVVYRREVPDGGLAIPREWQARPLDCTIVTSTSGLSGLLGMAGSGALEWLQKSRLVTVSERIAMAAVRAGWDAPGIAAGADDQAITRAVCAALQRESDEQDRQGRTEGPRDDPGR</sequence>
<comment type="similarity">
    <text evidence="2 9">Belongs to the uroporphyrinogen-III synthase family.</text>
</comment>
<proteinExistence type="inferred from homology"/>
<evidence type="ECO:0000256" key="9">
    <source>
        <dbReference type="RuleBase" id="RU366031"/>
    </source>
</evidence>
<evidence type="ECO:0000256" key="5">
    <source>
        <dbReference type="ARBA" id="ARBA00023244"/>
    </source>
</evidence>
<dbReference type="CDD" id="cd06578">
    <property type="entry name" value="HemD"/>
    <property type="match status" value="1"/>
</dbReference>
<dbReference type="SUPFAM" id="SSF69618">
    <property type="entry name" value="HemD-like"/>
    <property type="match status" value="1"/>
</dbReference>
<evidence type="ECO:0000256" key="10">
    <source>
        <dbReference type="SAM" id="MobiDB-lite"/>
    </source>
</evidence>
<dbReference type="PANTHER" id="PTHR38042:SF1">
    <property type="entry name" value="UROPORPHYRINOGEN-III SYNTHASE, CHLOROPLASTIC"/>
    <property type="match status" value="1"/>
</dbReference>
<evidence type="ECO:0000256" key="8">
    <source>
        <dbReference type="ARBA" id="ARBA00048617"/>
    </source>
</evidence>
<dbReference type="Proteomes" id="UP001556636">
    <property type="component" value="Unassembled WGS sequence"/>
</dbReference>
<evidence type="ECO:0000313" key="12">
    <source>
        <dbReference type="EMBL" id="MEX0373177.1"/>
    </source>
</evidence>
<accession>A0ABV3RYC7</accession>
<gene>
    <name evidence="12" type="ORF">V6X51_06965</name>
</gene>
<feature type="region of interest" description="Disordered" evidence="10">
    <location>
        <begin position="246"/>
        <end position="269"/>
    </location>
</feature>
<feature type="domain" description="Tetrapyrrole biosynthesis uroporphyrinogen III synthase" evidence="11">
    <location>
        <begin position="28"/>
        <end position="238"/>
    </location>
</feature>
<dbReference type="EC" id="4.2.1.75" evidence="3 9"/>
<dbReference type="GO" id="GO:0004852">
    <property type="term" value="F:uroporphyrinogen-III synthase activity"/>
    <property type="evidence" value="ECO:0007669"/>
    <property type="project" value="UniProtKB-EC"/>
</dbReference>
<evidence type="ECO:0000256" key="4">
    <source>
        <dbReference type="ARBA" id="ARBA00023239"/>
    </source>
</evidence>
<evidence type="ECO:0000313" key="13">
    <source>
        <dbReference type="Proteomes" id="UP001556636"/>
    </source>
</evidence>
<comment type="function">
    <text evidence="6 9">Catalyzes cyclization of the linear tetrapyrrole, hydroxymethylbilane, to the macrocyclic uroporphyrinogen III.</text>
</comment>
<evidence type="ECO:0000256" key="3">
    <source>
        <dbReference type="ARBA" id="ARBA00013109"/>
    </source>
</evidence>
<keyword evidence="13" id="KW-1185">Reference proteome</keyword>
<protein>
    <recommendedName>
        <fullName evidence="7 9">Uroporphyrinogen-III synthase</fullName>
        <ecNumber evidence="3 9">4.2.1.75</ecNumber>
    </recommendedName>
</protein>
<dbReference type="InterPro" id="IPR036108">
    <property type="entry name" value="4pyrrol_syn_uPrphyn_synt_sf"/>
</dbReference>
<evidence type="ECO:0000256" key="7">
    <source>
        <dbReference type="ARBA" id="ARBA00040167"/>
    </source>
</evidence>
<reference evidence="12 13" key="1">
    <citation type="submission" date="2024-02" db="EMBL/GenBank/DDBJ databases">
        <title>New especies of Spiribacter isolated from saline water.</title>
        <authorList>
            <person name="Leon M.J."/>
            <person name="De La Haba R."/>
            <person name="Sanchez-Porro C."/>
            <person name="Ventosa A."/>
        </authorList>
    </citation>
    <scope>NUCLEOTIDE SEQUENCE [LARGE SCALE GENOMIC DNA]</scope>
    <source>
        <strain evidence="13">ag22IC6-196</strain>
    </source>
</reference>
<evidence type="ECO:0000259" key="11">
    <source>
        <dbReference type="Pfam" id="PF02602"/>
    </source>
</evidence>
<dbReference type="InterPro" id="IPR039793">
    <property type="entry name" value="UROS/Hem4"/>
</dbReference>
<comment type="caution">
    <text evidence="12">The sequence shown here is derived from an EMBL/GenBank/DDBJ whole genome shotgun (WGS) entry which is preliminary data.</text>
</comment>
<name>A0ABV3RYC7_9GAMM</name>
<feature type="compositionally biased region" description="Basic and acidic residues" evidence="10">
    <location>
        <begin position="249"/>
        <end position="269"/>
    </location>
</feature>
<dbReference type="InterPro" id="IPR003754">
    <property type="entry name" value="4pyrrol_synth_uPrphyn_synth"/>
</dbReference>
<evidence type="ECO:0000256" key="2">
    <source>
        <dbReference type="ARBA" id="ARBA00008133"/>
    </source>
</evidence>
<evidence type="ECO:0000256" key="6">
    <source>
        <dbReference type="ARBA" id="ARBA00037589"/>
    </source>
</evidence>